<sequence>MRPGKIVARFAEIIRHVCDPPRRRKSQSAAARITLVP</sequence>
<gene>
    <name evidence="1" type="ORF">MES5069_1090001</name>
</gene>
<protein>
    <submittedName>
        <fullName evidence="1">Uncharacterized protein</fullName>
    </submittedName>
</protein>
<name>A0ABM9DGP3_9HYPH</name>
<keyword evidence="2" id="KW-1185">Reference proteome</keyword>
<comment type="caution">
    <text evidence="1">The sequence shown here is derived from an EMBL/GenBank/DDBJ whole genome shotgun (WGS) entry which is preliminary data.</text>
</comment>
<accession>A0ABM9DGP3</accession>
<reference evidence="1 2" key="1">
    <citation type="submission" date="2022-03" db="EMBL/GenBank/DDBJ databases">
        <authorList>
            <person name="Brunel B."/>
        </authorList>
    </citation>
    <scope>NUCLEOTIDE SEQUENCE [LARGE SCALE GENOMIC DNA]</scope>
    <source>
        <strain evidence="1">STM5069sample</strain>
    </source>
</reference>
<dbReference type="Proteomes" id="UP001153050">
    <property type="component" value="Unassembled WGS sequence"/>
</dbReference>
<evidence type="ECO:0000313" key="2">
    <source>
        <dbReference type="Proteomes" id="UP001153050"/>
    </source>
</evidence>
<evidence type="ECO:0000313" key="1">
    <source>
        <dbReference type="EMBL" id="CAH2395409.1"/>
    </source>
</evidence>
<dbReference type="EMBL" id="CAKXZT010000012">
    <property type="protein sequence ID" value="CAH2395409.1"/>
    <property type="molecule type" value="Genomic_DNA"/>
</dbReference>
<organism evidence="1 2">
    <name type="scientific">Mesorhizobium escarrei</name>
    <dbReference type="NCBI Taxonomy" id="666018"/>
    <lineage>
        <taxon>Bacteria</taxon>
        <taxon>Pseudomonadati</taxon>
        <taxon>Pseudomonadota</taxon>
        <taxon>Alphaproteobacteria</taxon>
        <taxon>Hyphomicrobiales</taxon>
        <taxon>Phyllobacteriaceae</taxon>
        <taxon>Mesorhizobium</taxon>
    </lineage>
</organism>
<proteinExistence type="predicted"/>